<evidence type="ECO:0000259" key="2">
    <source>
        <dbReference type="Pfam" id="PF13439"/>
    </source>
</evidence>
<comment type="caution">
    <text evidence="3">The sequence shown here is derived from an EMBL/GenBank/DDBJ whole genome shotgun (WGS) entry which is preliminary data.</text>
</comment>
<sequence>MRIALVAPLVTPIAQPFVGGSQALVADLALGMVQRGHEVTLFAREGSSIPGVKIEPVVVPDSVIPSRFSEPGTAQSADPGFMIQANVFFELFLQLRQRASEFDILHAHAFDWPCFTASALLTTLPVLHTIHLPAVSPEINAVLGILQRQQHPFTLITVSQACARDYASYTTFDHIIYNGLDLDAIPFVLQVADDAPLLFAGRITPEKGVEEAIEIAEQAGRQLLLAGGIYDQSYYSERIVPRLEVGQGRIHYLGQLDHPTLWQLMGQAQGLLFPIAWDEPFGLTPVEAMAAGTPVIAFQRGAVTEVIRDQQTGFLIPAGDCAQAAAAVARLATIERSACRAHVVANFSLKRMLDAHEQVYTLAMDRATAVGRVPAAQPL</sequence>
<dbReference type="PANTHER" id="PTHR12526:SF595">
    <property type="entry name" value="BLL5217 PROTEIN"/>
    <property type="match status" value="1"/>
</dbReference>
<dbReference type="SUPFAM" id="SSF53756">
    <property type="entry name" value="UDP-Glycosyltransferase/glycogen phosphorylase"/>
    <property type="match status" value="1"/>
</dbReference>
<dbReference type="PANTHER" id="PTHR12526">
    <property type="entry name" value="GLYCOSYLTRANSFERASE"/>
    <property type="match status" value="1"/>
</dbReference>
<gene>
    <name evidence="3" type="ORF">KDI_10220</name>
</gene>
<dbReference type="Pfam" id="PF00534">
    <property type="entry name" value="Glycos_transf_1"/>
    <property type="match status" value="1"/>
</dbReference>
<feature type="domain" description="Glycosyltransferase subfamily 4-like N-terminal" evidence="2">
    <location>
        <begin position="18"/>
        <end position="183"/>
    </location>
</feature>
<dbReference type="InterPro" id="IPR028098">
    <property type="entry name" value="Glyco_trans_4-like_N"/>
</dbReference>
<reference evidence="3 4" key="1">
    <citation type="submission" date="2019-01" db="EMBL/GenBank/DDBJ databases">
        <title>Draft genome sequence of Dictyobacter sp. Uno17.</title>
        <authorList>
            <person name="Wang C.M."/>
            <person name="Zheng Y."/>
            <person name="Sakai Y."/>
            <person name="Abe K."/>
            <person name="Yokota A."/>
            <person name="Yabe S."/>
        </authorList>
    </citation>
    <scope>NUCLEOTIDE SEQUENCE [LARGE SCALE GENOMIC DNA]</scope>
    <source>
        <strain evidence="3 4">Uno17</strain>
    </source>
</reference>
<feature type="domain" description="Glycosyl transferase family 1" evidence="1">
    <location>
        <begin position="193"/>
        <end position="335"/>
    </location>
</feature>
<accession>A0A5A5T7U0</accession>
<keyword evidence="4" id="KW-1185">Reference proteome</keyword>
<dbReference type="RefSeq" id="WP_149400477.1">
    <property type="nucleotide sequence ID" value="NZ_BIXY01000010.1"/>
</dbReference>
<protein>
    <submittedName>
        <fullName evidence="3">Glycosyl transferase</fullName>
    </submittedName>
</protein>
<dbReference type="Proteomes" id="UP000322530">
    <property type="component" value="Unassembled WGS sequence"/>
</dbReference>
<dbReference type="Gene3D" id="3.40.50.2000">
    <property type="entry name" value="Glycogen Phosphorylase B"/>
    <property type="match status" value="2"/>
</dbReference>
<evidence type="ECO:0000259" key="1">
    <source>
        <dbReference type="Pfam" id="PF00534"/>
    </source>
</evidence>
<name>A0A5A5T7U0_9CHLR</name>
<evidence type="ECO:0000313" key="4">
    <source>
        <dbReference type="Proteomes" id="UP000322530"/>
    </source>
</evidence>
<dbReference type="AlphaFoldDB" id="A0A5A5T7U0"/>
<dbReference type="InterPro" id="IPR001296">
    <property type="entry name" value="Glyco_trans_1"/>
</dbReference>
<organism evidence="3 4">
    <name type="scientific">Dictyobacter arantiisoli</name>
    <dbReference type="NCBI Taxonomy" id="2014874"/>
    <lineage>
        <taxon>Bacteria</taxon>
        <taxon>Bacillati</taxon>
        <taxon>Chloroflexota</taxon>
        <taxon>Ktedonobacteria</taxon>
        <taxon>Ktedonobacterales</taxon>
        <taxon>Dictyobacteraceae</taxon>
        <taxon>Dictyobacter</taxon>
    </lineage>
</organism>
<dbReference type="GO" id="GO:0016757">
    <property type="term" value="F:glycosyltransferase activity"/>
    <property type="evidence" value="ECO:0007669"/>
    <property type="project" value="InterPro"/>
</dbReference>
<proteinExistence type="predicted"/>
<dbReference type="EMBL" id="BIXY01000010">
    <property type="protein sequence ID" value="GCF07458.1"/>
    <property type="molecule type" value="Genomic_DNA"/>
</dbReference>
<dbReference type="Pfam" id="PF13439">
    <property type="entry name" value="Glyco_transf_4"/>
    <property type="match status" value="1"/>
</dbReference>
<dbReference type="OrthoDB" id="9764657at2"/>
<evidence type="ECO:0000313" key="3">
    <source>
        <dbReference type="EMBL" id="GCF07458.1"/>
    </source>
</evidence>
<keyword evidence="3" id="KW-0808">Transferase</keyword>